<gene>
    <name evidence="2" type="ORF">TSAR_013262</name>
</gene>
<protein>
    <submittedName>
        <fullName evidence="2">Uncharacterized protein</fullName>
    </submittedName>
</protein>
<keyword evidence="1" id="KW-0812">Transmembrane</keyword>
<proteinExistence type="predicted"/>
<keyword evidence="3" id="KW-1185">Reference proteome</keyword>
<keyword evidence="1" id="KW-1133">Transmembrane helix</keyword>
<evidence type="ECO:0000313" key="3">
    <source>
        <dbReference type="Proteomes" id="UP000215335"/>
    </source>
</evidence>
<organism evidence="2 3">
    <name type="scientific">Trichomalopsis sarcophagae</name>
    <dbReference type="NCBI Taxonomy" id="543379"/>
    <lineage>
        <taxon>Eukaryota</taxon>
        <taxon>Metazoa</taxon>
        <taxon>Ecdysozoa</taxon>
        <taxon>Arthropoda</taxon>
        <taxon>Hexapoda</taxon>
        <taxon>Insecta</taxon>
        <taxon>Pterygota</taxon>
        <taxon>Neoptera</taxon>
        <taxon>Endopterygota</taxon>
        <taxon>Hymenoptera</taxon>
        <taxon>Apocrita</taxon>
        <taxon>Proctotrupomorpha</taxon>
        <taxon>Chalcidoidea</taxon>
        <taxon>Pteromalidae</taxon>
        <taxon>Pteromalinae</taxon>
        <taxon>Trichomalopsis</taxon>
    </lineage>
</organism>
<evidence type="ECO:0000256" key="1">
    <source>
        <dbReference type="SAM" id="Phobius"/>
    </source>
</evidence>
<comment type="caution">
    <text evidence="2">The sequence shown here is derived from an EMBL/GenBank/DDBJ whole genome shotgun (WGS) entry which is preliminary data.</text>
</comment>
<name>A0A232EFD9_9HYME</name>
<feature type="transmembrane region" description="Helical" evidence="1">
    <location>
        <begin position="9"/>
        <end position="27"/>
    </location>
</feature>
<dbReference type="Proteomes" id="UP000215335">
    <property type="component" value="Unassembled WGS sequence"/>
</dbReference>
<evidence type="ECO:0000313" key="2">
    <source>
        <dbReference type="EMBL" id="OXU17057.1"/>
    </source>
</evidence>
<keyword evidence="1" id="KW-0472">Membrane</keyword>
<accession>A0A232EFD9</accession>
<dbReference type="EMBL" id="NNAY01005056">
    <property type="protein sequence ID" value="OXU17057.1"/>
    <property type="molecule type" value="Genomic_DNA"/>
</dbReference>
<reference evidence="2 3" key="1">
    <citation type="journal article" date="2017" name="Curr. Biol.">
        <title>The Evolution of Venom by Co-option of Single-Copy Genes.</title>
        <authorList>
            <person name="Martinson E.O."/>
            <person name="Mrinalini"/>
            <person name="Kelkar Y.D."/>
            <person name="Chang C.H."/>
            <person name="Werren J.H."/>
        </authorList>
    </citation>
    <scope>NUCLEOTIDE SEQUENCE [LARGE SCALE GENOMIC DNA]</scope>
    <source>
        <strain evidence="2 3">Alberta</strain>
        <tissue evidence="2">Whole body</tissue>
    </source>
</reference>
<dbReference type="AlphaFoldDB" id="A0A232EFD9"/>
<sequence length="60" mass="7022">MASLRSRRAAAPVTLFASILLFEFFMIEKKMLIVTVREFFGLTVFPTKMFVEKPFRFIIS</sequence>